<name>A0A1I7ZED1_9BILA</name>
<evidence type="ECO:0000256" key="4">
    <source>
        <dbReference type="ARBA" id="ARBA00022777"/>
    </source>
</evidence>
<feature type="domain" description="Protein kinase" evidence="8">
    <location>
        <begin position="23"/>
        <end position="287"/>
    </location>
</feature>
<protein>
    <submittedName>
        <fullName evidence="10">Protein kinase domain-containing protein</fullName>
    </submittedName>
</protein>
<dbReference type="PANTHER" id="PTHR11909">
    <property type="entry name" value="CASEIN KINASE-RELATED"/>
    <property type="match status" value="1"/>
</dbReference>
<dbReference type="AlphaFoldDB" id="A0A1I7ZED1"/>
<dbReference type="SMART" id="SM00220">
    <property type="entry name" value="S_TKc"/>
    <property type="match status" value="1"/>
</dbReference>
<sequence>MAPPREEPGPVDLPLGKVIGKRWKLIQKLGQGGCGAVYMVQDVNGKGKAALKAESNFVAGGSVLKLEAQILQRMSGKKYVAQLFHAGRKERYCYMVMTLLGDSLERVFRRCHKEFTVSTQVRLGIHILFGIKQLHEVGYVHRDIKPANLALGRKGRETKVVHLLDFGLAREYITVTNGKEILIPLFTYYFRGTTRYCSANTHTRSEQGRPDDLWSMLYVLAEMRGPLPWNHLREKKEVGLAKAATSDVRLLAKCPIQMLEIPKHLRELGYYSRPDYLLIYNTLNGVMNTYGYKLMDPYDWETLPSDSALKPISPSIFSKIRTIEDNSGEKTLEVVSPARGPKGSNKNSRYPEPTGEEKEDESVKYTPEDFAKNEIGF</sequence>
<evidence type="ECO:0000256" key="1">
    <source>
        <dbReference type="ARBA" id="ARBA00022527"/>
    </source>
</evidence>
<evidence type="ECO:0000313" key="9">
    <source>
        <dbReference type="Proteomes" id="UP000095287"/>
    </source>
</evidence>
<keyword evidence="9" id="KW-1185">Reference proteome</keyword>
<dbReference type="FunFam" id="3.30.200.20:FF:000358">
    <property type="entry name" value="Tau tubulin kinase 2b"/>
    <property type="match status" value="1"/>
</dbReference>
<reference evidence="10" key="1">
    <citation type="submission" date="2016-11" db="UniProtKB">
        <authorList>
            <consortium name="WormBaseParasite"/>
        </authorList>
    </citation>
    <scope>IDENTIFICATION</scope>
</reference>
<feature type="region of interest" description="Disordered" evidence="7">
    <location>
        <begin position="328"/>
        <end position="377"/>
    </location>
</feature>
<dbReference type="InterPro" id="IPR050235">
    <property type="entry name" value="CK1_Ser-Thr_kinase"/>
</dbReference>
<keyword evidence="1" id="KW-0723">Serine/threonine-protein kinase</keyword>
<accession>A0A1I7ZED1</accession>
<evidence type="ECO:0000256" key="3">
    <source>
        <dbReference type="ARBA" id="ARBA00022741"/>
    </source>
</evidence>
<dbReference type="InterPro" id="IPR000719">
    <property type="entry name" value="Prot_kinase_dom"/>
</dbReference>
<dbReference type="WBParaSite" id="L893_g25329.t1">
    <property type="protein sequence ID" value="L893_g25329.t1"/>
    <property type="gene ID" value="L893_g25329"/>
</dbReference>
<keyword evidence="5" id="KW-0067">ATP-binding</keyword>
<dbReference type="GO" id="GO:0004674">
    <property type="term" value="F:protein serine/threonine kinase activity"/>
    <property type="evidence" value="ECO:0007669"/>
    <property type="project" value="UniProtKB-KW"/>
</dbReference>
<evidence type="ECO:0000313" key="10">
    <source>
        <dbReference type="WBParaSite" id="L893_g25329.t1"/>
    </source>
</evidence>
<keyword evidence="4" id="KW-0418">Kinase</keyword>
<dbReference type="SUPFAM" id="SSF56112">
    <property type="entry name" value="Protein kinase-like (PK-like)"/>
    <property type="match status" value="1"/>
</dbReference>
<keyword evidence="3" id="KW-0547">Nucleotide-binding</keyword>
<dbReference type="GO" id="GO:0015630">
    <property type="term" value="C:microtubule cytoskeleton"/>
    <property type="evidence" value="ECO:0007669"/>
    <property type="project" value="UniProtKB-ARBA"/>
</dbReference>
<evidence type="ECO:0000256" key="2">
    <source>
        <dbReference type="ARBA" id="ARBA00022679"/>
    </source>
</evidence>
<feature type="compositionally biased region" description="Basic and acidic residues" evidence="7">
    <location>
        <begin position="361"/>
        <end position="377"/>
    </location>
</feature>
<dbReference type="Pfam" id="PF00069">
    <property type="entry name" value="Pkinase"/>
    <property type="match status" value="1"/>
</dbReference>
<dbReference type="InterPro" id="IPR011009">
    <property type="entry name" value="Kinase-like_dom_sf"/>
</dbReference>
<dbReference type="GO" id="GO:0005524">
    <property type="term" value="F:ATP binding"/>
    <property type="evidence" value="ECO:0007669"/>
    <property type="project" value="UniProtKB-KW"/>
</dbReference>
<proteinExistence type="inferred from homology"/>
<evidence type="ECO:0000256" key="5">
    <source>
        <dbReference type="ARBA" id="ARBA00022840"/>
    </source>
</evidence>
<evidence type="ECO:0000256" key="7">
    <source>
        <dbReference type="SAM" id="MobiDB-lite"/>
    </source>
</evidence>
<evidence type="ECO:0000259" key="8">
    <source>
        <dbReference type="PROSITE" id="PS50011"/>
    </source>
</evidence>
<dbReference type="Gene3D" id="1.10.510.10">
    <property type="entry name" value="Transferase(Phosphotransferase) domain 1"/>
    <property type="match status" value="1"/>
</dbReference>
<dbReference type="Proteomes" id="UP000095287">
    <property type="component" value="Unplaced"/>
</dbReference>
<organism evidence="9 10">
    <name type="scientific">Steinernema glaseri</name>
    <dbReference type="NCBI Taxonomy" id="37863"/>
    <lineage>
        <taxon>Eukaryota</taxon>
        <taxon>Metazoa</taxon>
        <taxon>Ecdysozoa</taxon>
        <taxon>Nematoda</taxon>
        <taxon>Chromadorea</taxon>
        <taxon>Rhabditida</taxon>
        <taxon>Tylenchina</taxon>
        <taxon>Panagrolaimomorpha</taxon>
        <taxon>Strongyloidoidea</taxon>
        <taxon>Steinernematidae</taxon>
        <taxon>Steinernema</taxon>
    </lineage>
</organism>
<dbReference type="PROSITE" id="PS50011">
    <property type="entry name" value="PROTEIN_KINASE_DOM"/>
    <property type="match status" value="1"/>
</dbReference>
<comment type="similarity">
    <text evidence="6">Belongs to the protein kinase superfamily. CK1 Ser/Thr protein kinase family.</text>
</comment>
<evidence type="ECO:0000256" key="6">
    <source>
        <dbReference type="ARBA" id="ARBA00061588"/>
    </source>
</evidence>
<keyword evidence="2" id="KW-0808">Transferase</keyword>